<evidence type="ECO:0000313" key="19">
    <source>
        <dbReference type="Proteomes" id="UP001329430"/>
    </source>
</evidence>
<evidence type="ECO:0000256" key="4">
    <source>
        <dbReference type="ARBA" id="ARBA00022448"/>
    </source>
</evidence>
<evidence type="ECO:0000256" key="15">
    <source>
        <dbReference type="SAM" id="Phobius"/>
    </source>
</evidence>
<evidence type="ECO:0000256" key="6">
    <source>
        <dbReference type="ARBA" id="ARBA00022692"/>
    </source>
</evidence>
<feature type="transmembrane region" description="Helical" evidence="15">
    <location>
        <begin position="159"/>
        <end position="180"/>
    </location>
</feature>
<dbReference type="Pfam" id="PF08016">
    <property type="entry name" value="PKD_channel"/>
    <property type="match status" value="1"/>
</dbReference>
<dbReference type="Pfam" id="PF20519">
    <property type="entry name" value="Polycystin_dom"/>
    <property type="match status" value="1"/>
</dbReference>
<dbReference type="PANTHER" id="PTHR10877">
    <property type="entry name" value="POLYCYSTIN FAMILY MEMBER"/>
    <property type="match status" value="1"/>
</dbReference>
<feature type="domain" description="Polycystin" evidence="17">
    <location>
        <begin position="15"/>
        <end position="115"/>
    </location>
</feature>
<feature type="transmembrane region" description="Helical" evidence="15">
    <location>
        <begin position="124"/>
        <end position="147"/>
    </location>
</feature>
<feature type="domain" description="Polycystin cation channel PKD1/PKD2" evidence="16">
    <location>
        <begin position="117"/>
        <end position="339"/>
    </location>
</feature>
<comment type="similarity">
    <text evidence="3">Belongs to the polycystin family.</text>
</comment>
<evidence type="ECO:0000256" key="3">
    <source>
        <dbReference type="ARBA" id="ARBA00007200"/>
    </source>
</evidence>
<dbReference type="InterPro" id="IPR003915">
    <property type="entry name" value="PKD_2"/>
</dbReference>
<keyword evidence="9" id="KW-0406">Ion transport</keyword>
<keyword evidence="8" id="KW-0175">Coiled coil</keyword>
<organism evidence="18 19">
    <name type="scientific">Pyrocoelia pectoralis</name>
    <dbReference type="NCBI Taxonomy" id="417401"/>
    <lineage>
        <taxon>Eukaryota</taxon>
        <taxon>Metazoa</taxon>
        <taxon>Ecdysozoa</taxon>
        <taxon>Arthropoda</taxon>
        <taxon>Hexapoda</taxon>
        <taxon>Insecta</taxon>
        <taxon>Pterygota</taxon>
        <taxon>Neoptera</taxon>
        <taxon>Endopterygota</taxon>
        <taxon>Coleoptera</taxon>
        <taxon>Polyphaga</taxon>
        <taxon>Elateriformia</taxon>
        <taxon>Elateroidea</taxon>
        <taxon>Lampyridae</taxon>
        <taxon>Lampyrinae</taxon>
        <taxon>Pyrocoelia</taxon>
    </lineage>
</organism>
<evidence type="ECO:0000256" key="11">
    <source>
        <dbReference type="ARBA" id="ARBA00023157"/>
    </source>
</evidence>
<evidence type="ECO:0000256" key="14">
    <source>
        <dbReference type="ARBA" id="ARBA00023303"/>
    </source>
</evidence>
<evidence type="ECO:0000256" key="2">
    <source>
        <dbReference type="ARBA" id="ARBA00004651"/>
    </source>
</evidence>
<comment type="subcellular location">
    <subcellularLocation>
        <location evidence="2">Cell membrane</location>
        <topology evidence="2">Multi-pass membrane protein</topology>
    </subcellularLocation>
    <subcellularLocation>
        <location evidence="1">Cell projection</location>
        <location evidence="1">Cilium</location>
    </subcellularLocation>
</comment>
<name>A0AAN7VKV8_9COLE</name>
<dbReference type="GO" id="GO:0005262">
    <property type="term" value="F:calcium channel activity"/>
    <property type="evidence" value="ECO:0007669"/>
    <property type="project" value="TreeGrafter"/>
</dbReference>
<evidence type="ECO:0000256" key="7">
    <source>
        <dbReference type="ARBA" id="ARBA00022989"/>
    </source>
</evidence>
<evidence type="ECO:0008006" key="20">
    <source>
        <dbReference type="Google" id="ProtNLM"/>
    </source>
</evidence>
<keyword evidence="7 15" id="KW-1133">Transmembrane helix</keyword>
<dbReference type="Proteomes" id="UP001329430">
    <property type="component" value="Chromosome 1"/>
</dbReference>
<feature type="transmembrane region" description="Helical" evidence="15">
    <location>
        <begin position="250"/>
        <end position="272"/>
    </location>
</feature>
<keyword evidence="11" id="KW-1015">Disulfide bond</keyword>
<evidence type="ECO:0000256" key="12">
    <source>
        <dbReference type="ARBA" id="ARBA00023180"/>
    </source>
</evidence>
<dbReference type="GO" id="GO:0050982">
    <property type="term" value="P:detection of mechanical stimulus"/>
    <property type="evidence" value="ECO:0007669"/>
    <property type="project" value="TreeGrafter"/>
</dbReference>
<reference evidence="18 19" key="1">
    <citation type="journal article" date="2024" name="Insects">
        <title>An Improved Chromosome-Level Genome Assembly of the Firefly Pyrocoelia pectoralis.</title>
        <authorList>
            <person name="Fu X."/>
            <person name="Meyer-Rochow V.B."/>
            <person name="Ballantyne L."/>
            <person name="Zhu X."/>
        </authorList>
    </citation>
    <scope>NUCLEOTIDE SEQUENCE [LARGE SCALE GENOMIC DNA]</scope>
    <source>
        <strain evidence="18">XCY_ONT2</strain>
    </source>
</reference>
<dbReference type="PRINTS" id="PR01433">
    <property type="entry name" value="POLYCYSTIN2"/>
</dbReference>
<keyword evidence="19" id="KW-1185">Reference proteome</keyword>
<keyword evidence="6 15" id="KW-0812">Transmembrane</keyword>
<keyword evidence="12" id="KW-0325">Glycoprotein</keyword>
<comment type="caution">
    <text evidence="18">The sequence shown here is derived from an EMBL/GenBank/DDBJ whole genome shotgun (WGS) entry which is preliminary data.</text>
</comment>
<protein>
    <recommendedName>
        <fullName evidence="20">Polycystin cation channel PKD1/PKD2 domain-containing protein</fullName>
    </recommendedName>
</protein>
<evidence type="ECO:0000256" key="5">
    <source>
        <dbReference type="ARBA" id="ARBA00022475"/>
    </source>
</evidence>
<evidence type="ECO:0000256" key="9">
    <source>
        <dbReference type="ARBA" id="ARBA00023065"/>
    </source>
</evidence>
<evidence type="ECO:0000256" key="10">
    <source>
        <dbReference type="ARBA" id="ARBA00023136"/>
    </source>
</evidence>
<keyword evidence="5" id="KW-1003">Cell membrane</keyword>
<dbReference type="InterPro" id="IPR013122">
    <property type="entry name" value="PKD1_2_channel"/>
</dbReference>
<keyword evidence="10 15" id="KW-0472">Membrane</keyword>
<evidence type="ECO:0000256" key="1">
    <source>
        <dbReference type="ARBA" id="ARBA00004138"/>
    </source>
</evidence>
<keyword evidence="13" id="KW-0966">Cell projection</keyword>
<dbReference type="GO" id="GO:0005929">
    <property type="term" value="C:cilium"/>
    <property type="evidence" value="ECO:0007669"/>
    <property type="project" value="UniProtKB-SubCell"/>
</dbReference>
<dbReference type="Gene3D" id="1.10.287.70">
    <property type="match status" value="1"/>
</dbReference>
<feature type="transmembrane region" description="Helical" evidence="15">
    <location>
        <begin position="312"/>
        <end position="333"/>
    </location>
</feature>
<dbReference type="GO" id="GO:0005509">
    <property type="term" value="F:calcium ion binding"/>
    <property type="evidence" value="ECO:0007669"/>
    <property type="project" value="InterPro"/>
</dbReference>
<dbReference type="GO" id="GO:0005886">
    <property type="term" value="C:plasma membrane"/>
    <property type="evidence" value="ECO:0007669"/>
    <property type="project" value="UniProtKB-SubCell"/>
</dbReference>
<sequence length="394" mass="45252">MRILFEYPLVKSFSVRRYSHIDSLDSLVYPGKLAYYPGTRGYVVNLAIQNISDNTSNSILVLKENLFLSRGTRVLFLEFATYNPNTNLFCVVKIVFEFPPTGGVLTSYIFRVVRLIRYVTIFDYALLACEVVVLVFILGYTILFIVEIRHLSGAAFSRFWSYGNFFILLTGYVILGLNILRSIKFKEAQSTLLSKDTYVNLEQPAVLLMAQDDATAIFVFLVYMKAFKFLAINKTVGQINTTIRKCLSDIVTFLVLLLIVFIVFGLFGYMMFHSQVAEFSSYGVAMFTLFRAILGEFDYEAIESANSYVAPIYFILFMFVVFFIMLNMFLAIINEAYYHVKLDIAARHKHKQMSYYVKQAFYELFCLSDTASQDDIDETPNQVAISEIRDALNR</sequence>
<dbReference type="AlphaFoldDB" id="A0AAN7VKV8"/>
<dbReference type="InterPro" id="IPR046791">
    <property type="entry name" value="Polycystin_dom"/>
</dbReference>
<dbReference type="PANTHER" id="PTHR10877:SF183">
    <property type="entry name" value="AT14535P-RELATED"/>
    <property type="match status" value="1"/>
</dbReference>
<evidence type="ECO:0000259" key="16">
    <source>
        <dbReference type="Pfam" id="PF08016"/>
    </source>
</evidence>
<accession>A0AAN7VKV8</accession>
<evidence type="ECO:0000259" key="17">
    <source>
        <dbReference type="Pfam" id="PF20519"/>
    </source>
</evidence>
<dbReference type="EMBL" id="JAVRBK010000001">
    <property type="protein sequence ID" value="KAK5649665.1"/>
    <property type="molecule type" value="Genomic_DNA"/>
</dbReference>
<keyword evidence="4" id="KW-0813">Transport</keyword>
<evidence type="ECO:0000256" key="8">
    <source>
        <dbReference type="ARBA" id="ARBA00023054"/>
    </source>
</evidence>
<keyword evidence="14" id="KW-0407">Ion channel</keyword>
<gene>
    <name evidence="18" type="ORF">RI129_000694</name>
</gene>
<evidence type="ECO:0000313" key="18">
    <source>
        <dbReference type="EMBL" id="KAK5649665.1"/>
    </source>
</evidence>
<dbReference type="InterPro" id="IPR051223">
    <property type="entry name" value="Polycystin"/>
</dbReference>
<evidence type="ECO:0000256" key="13">
    <source>
        <dbReference type="ARBA" id="ARBA00023273"/>
    </source>
</evidence>
<proteinExistence type="inferred from homology"/>
<dbReference type="FunFam" id="1.10.287.70:FF:000055">
    <property type="entry name" value="Polycystic kidney disease 2-like 1"/>
    <property type="match status" value="1"/>
</dbReference>